<sequence length="632" mass="69350">MADIVRMGRSNKGSQTSTETSYASHDAASHYRTMNQNHSGQCVFHDEWPVDEKPNVSFISNAFIASDADVISDVSNLHDSKLLANDDSEAVQMSEGDSGNNNSDNIGSDFISSRHTIVNNDGRALYSNNDLKDSCYDSHRCAYVQDEANGAQLSHSNHLEHLTGNAVVDVSSADGNFDQLSLRNSNLEVPQTEDNLTVVLPDHLQALAADCSHLSFGTYNSGSNPASSVPPATNPFRNDLDETERALDHSSGFLDASNSVYRGDEQLGSMYDTVRREISGDKNYDFLASSKLDMLKQIIPEATLEHEYITSSVPDTSFERIQWPAPTVPFLRSEWESRNLPTFPSETVAGSDFVHVGILASKMKALRDSDFLQSSSVIKQSLPSRYSNSVSTTSNPTISMPEVIRPGTYSLPQRSSALNQHLRVQPTLPCEQSSISAAMGYLSLSQNHAYKPSGTLQQAYSDTSAYDQSLAGMKYGLPMNRSEVSMNRLPLSAKESSVYGNFGTPTYSPGNFLHSSTAPTIASNGYDEALHTQYRVGSSFSSSQQNRGFPIMDYGPGSRTLPSVPESTYYSLLGQSQGHIEYQRGQLQSNYGVPIYPDLHHSQTAMAAEHQLQSGPQDHSSKQSHHLWHRSY</sequence>
<feature type="compositionally biased region" description="Basic residues" evidence="1">
    <location>
        <begin position="622"/>
        <end position="632"/>
    </location>
</feature>
<accession>A0AAD7LVI0</accession>
<proteinExistence type="predicted"/>
<dbReference type="KEGG" id="qsa:O6P43_014789"/>
<dbReference type="EMBL" id="JARAOO010000006">
    <property type="protein sequence ID" value="KAJ7965079.1"/>
    <property type="molecule type" value="Genomic_DNA"/>
</dbReference>
<evidence type="ECO:0000313" key="3">
    <source>
        <dbReference type="Proteomes" id="UP001163823"/>
    </source>
</evidence>
<dbReference type="PANTHER" id="PTHR46445">
    <property type="entry name" value="RNA POLYMERASE II DEGRADATION FACTOR-LIKE PROTEIN (DUF1296)"/>
    <property type="match status" value="1"/>
</dbReference>
<dbReference type="PANTHER" id="PTHR46445:SF7">
    <property type="entry name" value="GBF-INTERACTING PROTEIN 1 N-TERMINAL DOMAIN-CONTAINING PROTEIN"/>
    <property type="match status" value="1"/>
</dbReference>
<comment type="caution">
    <text evidence="2">The sequence shown here is derived from an EMBL/GenBank/DDBJ whole genome shotgun (WGS) entry which is preliminary data.</text>
</comment>
<feature type="compositionally biased region" description="Polar residues" evidence="1">
    <location>
        <begin position="11"/>
        <end position="23"/>
    </location>
</feature>
<feature type="region of interest" description="Disordered" evidence="1">
    <location>
        <begin position="606"/>
        <end position="632"/>
    </location>
</feature>
<dbReference type="AlphaFoldDB" id="A0AAD7LVI0"/>
<evidence type="ECO:0000313" key="2">
    <source>
        <dbReference type="EMBL" id="KAJ7965079.1"/>
    </source>
</evidence>
<name>A0AAD7LVI0_QUISA</name>
<keyword evidence="3" id="KW-1185">Reference proteome</keyword>
<reference evidence="2" key="1">
    <citation type="journal article" date="2023" name="Science">
        <title>Elucidation of the pathway for biosynthesis of saponin adjuvants from the soapbark tree.</title>
        <authorList>
            <person name="Reed J."/>
            <person name="Orme A."/>
            <person name="El-Demerdash A."/>
            <person name="Owen C."/>
            <person name="Martin L.B.B."/>
            <person name="Misra R.C."/>
            <person name="Kikuchi S."/>
            <person name="Rejzek M."/>
            <person name="Martin A.C."/>
            <person name="Harkess A."/>
            <person name="Leebens-Mack J."/>
            <person name="Louveau T."/>
            <person name="Stephenson M.J."/>
            <person name="Osbourn A."/>
        </authorList>
    </citation>
    <scope>NUCLEOTIDE SEQUENCE</scope>
    <source>
        <strain evidence="2">S10</strain>
    </source>
</reference>
<feature type="region of interest" description="Disordered" evidence="1">
    <location>
        <begin position="1"/>
        <end position="25"/>
    </location>
</feature>
<evidence type="ECO:0000256" key="1">
    <source>
        <dbReference type="SAM" id="MobiDB-lite"/>
    </source>
</evidence>
<gene>
    <name evidence="2" type="ORF">O6P43_014789</name>
</gene>
<protein>
    <submittedName>
        <fullName evidence="2">GBF-interacting protein 1-like</fullName>
    </submittedName>
</protein>
<dbReference type="Proteomes" id="UP001163823">
    <property type="component" value="Chromosome 6"/>
</dbReference>
<organism evidence="2 3">
    <name type="scientific">Quillaja saponaria</name>
    <name type="common">Soap bark tree</name>
    <dbReference type="NCBI Taxonomy" id="32244"/>
    <lineage>
        <taxon>Eukaryota</taxon>
        <taxon>Viridiplantae</taxon>
        <taxon>Streptophyta</taxon>
        <taxon>Embryophyta</taxon>
        <taxon>Tracheophyta</taxon>
        <taxon>Spermatophyta</taxon>
        <taxon>Magnoliopsida</taxon>
        <taxon>eudicotyledons</taxon>
        <taxon>Gunneridae</taxon>
        <taxon>Pentapetalae</taxon>
        <taxon>rosids</taxon>
        <taxon>fabids</taxon>
        <taxon>Fabales</taxon>
        <taxon>Quillajaceae</taxon>
        <taxon>Quillaja</taxon>
    </lineage>
</organism>